<dbReference type="Proteomes" id="UP001301216">
    <property type="component" value="Unassembled WGS sequence"/>
</dbReference>
<evidence type="ECO:0000313" key="2">
    <source>
        <dbReference type="Proteomes" id="UP001301216"/>
    </source>
</evidence>
<proteinExistence type="predicted"/>
<gene>
    <name evidence="1" type="ORF">OPR82_15615</name>
</gene>
<organism evidence="1 2">
    <name type="scientific">Ochrobactrum chromiisoli</name>
    <dbReference type="NCBI Taxonomy" id="2993941"/>
    <lineage>
        <taxon>Bacteria</taxon>
        <taxon>Pseudomonadati</taxon>
        <taxon>Pseudomonadota</taxon>
        <taxon>Alphaproteobacteria</taxon>
        <taxon>Hyphomicrobiales</taxon>
        <taxon>Brucellaceae</taxon>
        <taxon>Brucella/Ochrobactrum group</taxon>
        <taxon>Ochrobactrum</taxon>
    </lineage>
</organism>
<keyword evidence="2" id="KW-1185">Reference proteome</keyword>
<evidence type="ECO:0000313" key="1">
    <source>
        <dbReference type="EMBL" id="MCX2698174.1"/>
    </source>
</evidence>
<dbReference type="EMBL" id="JAPHAV010000009">
    <property type="protein sequence ID" value="MCX2698174.1"/>
    <property type="molecule type" value="Genomic_DNA"/>
</dbReference>
<dbReference type="RefSeq" id="WP_265985859.1">
    <property type="nucleotide sequence ID" value="NZ_JAPHAV010000009.1"/>
</dbReference>
<comment type="caution">
    <text evidence="1">The sequence shown here is derived from an EMBL/GenBank/DDBJ whole genome shotgun (WGS) entry which is preliminary data.</text>
</comment>
<reference evidence="1 2" key="1">
    <citation type="submission" date="2022-11" db="EMBL/GenBank/DDBJ databases">
        <title>Brucella sp. YY2X, whole genome shotgun sequencing project.</title>
        <authorList>
            <person name="Yang Y."/>
        </authorList>
    </citation>
    <scope>NUCLEOTIDE SEQUENCE [LARGE SCALE GENOMIC DNA]</scope>
    <source>
        <strain evidence="1 2">YY2X</strain>
    </source>
</reference>
<protein>
    <submittedName>
        <fullName evidence="1">Uncharacterized protein</fullName>
    </submittedName>
</protein>
<accession>A0ABT3QRE9</accession>
<name>A0ABT3QRE9_9HYPH</name>
<sequence length="57" mass="6489">MVKRQAVVDLEVEVGGQAVVQVVVVLMLERRRVWDLQLLLIAAVWRGKMGRHLDPVL</sequence>